<name>A0A926E142_9FIRM</name>
<proteinExistence type="predicted"/>
<comment type="caution">
    <text evidence="1">The sequence shown here is derived from an EMBL/GenBank/DDBJ whole genome shotgun (WGS) entry which is preliminary data.</text>
</comment>
<evidence type="ECO:0000313" key="2">
    <source>
        <dbReference type="Proteomes" id="UP000653127"/>
    </source>
</evidence>
<organism evidence="1 2">
    <name type="scientific">Ligaoa zhengdingensis</name>
    <dbReference type="NCBI Taxonomy" id="2763658"/>
    <lineage>
        <taxon>Bacteria</taxon>
        <taxon>Bacillati</taxon>
        <taxon>Bacillota</taxon>
        <taxon>Clostridia</taxon>
        <taxon>Eubacteriales</taxon>
        <taxon>Oscillospiraceae</taxon>
        <taxon>Ligaoa</taxon>
    </lineage>
</organism>
<dbReference type="RefSeq" id="WP_249283297.1">
    <property type="nucleotide sequence ID" value="NZ_JACRST010000016.1"/>
</dbReference>
<protein>
    <submittedName>
        <fullName evidence="1">Uncharacterized protein</fullName>
    </submittedName>
</protein>
<accession>A0A926E142</accession>
<dbReference type="Proteomes" id="UP000653127">
    <property type="component" value="Unassembled WGS sequence"/>
</dbReference>
<dbReference type="EMBL" id="JACRST010000016">
    <property type="protein sequence ID" value="MBC8547222.1"/>
    <property type="molecule type" value="Genomic_DNA"/>
</dbReference>
<reference evidence="1" key="1">
    <citation type="submission" date="2020-08" db="EMBL/GenBank/DDBJ databases">
        <title>Genome public.</title>
        <authorList>
            <person name="Liu C."/>
            <person name="Sun Q."/>
        </authorList>
    </citation>
    <scope>NUCLEOTIDE SEQUENCE</scope>
    <source>
        <strain evidence="1">NSJ-31</strain>
    </source>
</reference>
<sequence length="113" mass="11157">MAATAIVNTVLSRNTPAAYTAPAALNASDGALITAAADEKMLIILEATAAGSAVIKAGNGLQGVKDLTVTFSAAGTQCVNLESGAFVNVSGENRGKIQITGPATIKAACVVLP</sequence>
<dbReference type="AlphaFoldDB" id="A0A926E142"/>
<evidence type="ECO:0000313" key="1">
    <source>
        <dbReference type="EMBL" id="MBC8547222.1"/>
    </source>
</evidence>
<gene>
    <name evidence="1" type="ORF">H8711_09830</name>
</gene>
<keyword evidence="2" id="KW-1185">Reference proteome</keyword>